<dbReference type="InterPro" id="IPR001425">
    <property type="entry name" value="Arc/bac/fun_rhodopsins"/>
</dbReference>
<gene>
    <name evidence="7" type="ORF">PHLCEN_2v8312</name>
</gene>
<comment type="caution">
    <text evidence="7">The sequence shown here is derived from an EMBL/GenBank/DDBJ whole genome shotgun (WGS) entry which is preliminary data.</text>
</comment>
<dbReference type="Gene3D" id="1.20.1070.10">
    <property type="entry name" value="Rhodopsin 7-helix transmembrane proteins"/>
    <property type="match status" value="1"/>
</dbReference>
<dbReference type="OrthoDB" id="536545at2759"/>
<organism evidence="7 8">
    <name type="scientific">Hermanssonia centrifuga</name>
    <dbReference type="NCBI Taxonomy" id="98765"/>
    <lineage>
        <taxon>Eukaryota</taxon>
        <taxon>Fungi</taxon>
        <taxon>Dikarya</taxon>
        <taxon>Basidiomycota</taxon>
        <taxon>Agaricomycotina</taxon>
        <taxon>Agaricomycetes</taxon>
        <taxon>Polyporales</taxon>
        <taxon>Meruliaceae</taxon>
        <taxon>Hermanssonia</taxon>
    </lineage>
</organism>
<keyword evidence="8" id="KW-1185">Reference proteome</keyword>
<evidence type="ECO:0000256" key="1">
    <source>
        <dbReference type="ARBA" id="ARBA00004141"/>
    </source>
</evidence>
<dbReference type="PANTHER" id="PTHR28286">
    <property type="match status" value="1"/>
</dbReference>
<dbReference type="Proteomes" id="UP000186601">
    <property type="component" value="Unassembled WGS sequence"/>
</dbReference>
<feature type="transmembrane region" description="Helical" evidence="6">
    <location>
        <begin position="218"/>
        <end position="238"/>
    </location>
</feature>
<dbReference type="PANTHER" id="PTHR28286:SF1">
    <property type="entry name" value="30 KDA HEAT SHOCK PROTEIN-RELATED"/>
    <property type="match status" value="1"/>
</dbReference>
<dbReference type="SUPFAM" id="SSF81321">
    <property type="entry name" value="Family A G protein-coupled receptor-like"/>
    <property type="match status" value="1"/>
</dbReference>
<reference evidence="7 8" key="1">
    <citation type="submission" date="2018-02" db="EMBL/GenBank/DDBJ databases">
        <title>Genome sequence of the basidiomycete white-rot fungus Phlebia centrifuga.</title>
        <authorList>
            <person name="Granchi Z."/>
            <person name="Peng M."/>
            <person name="de Vries R.P."/>
            <person name="Hilden K."/>
            <person name="Makela M.R."/>
            <person name="Grigoriev I."/>
            <person name="Riley R."/>
        </authorList>
    </citation>
    <scope>NUCLEOTIDE SEQUENCE [LARGE SCALE GENOMIC DNA]</scope>
    <source>
        <strain evidence="7 8">FBCC195</strain>
    </source>
</reference>
<comment type="similarity">
    <text evidence="2">Belongs to the archaeal/bacterial/fungal opsin family.</text>
</comment>
<dbReference type="FunFam" id="1.20.1070.10:FF:000160">
    <property type="entry name" value="Related to Opsin-1"/>
    <property type="match status" value="1"/>
</dbReference>
<dbReference type="GO" id="GO:0005783">
    <property type="term" value="C:endoplasmic reticulum"/>
    <property type="evidence" value="ECO:0007669"/>
    <property type="project" value="TreeGrafter"/>
</dbReference>
<keyword evidence="3 6" id="KW-0812">Transmembrane</keyword>
<feature type="transmembrane region" description="Helical" evidence="6">
    <location>
        <begin position="149"/>
        <end position="168"/>
    </location>
</feature>
<proteinExistence type="inferred from homology"/>
<dbReference type="SMART" id="SM01021">
    <property type="entry name" value="Bac_rhodopsin"/>
    <property type="match status" value="1"/>
</dbReference>
<evidence type="ECO:0000256" key="2">
    <source>
        <dbReference type="ARBA" id="ARBA00008130"/>
    </source>
</evidence>
<feature type="transmembrane region" description="Helical" evidence="6">
    <location>
        <begin position="189"/>
        <end position="206"/>
    </location>
</feature>
<evidence type="ECO:0000256" key="5">
    <source>
        <dbReference type="ARBA" id="ARBA00023136"/>
    </source>
</evidence>
<feature type="transmembrane region" description="Helical" evidence="6">
    <location>
        <begin position="24"/>
        <end position="45"/>
    </location>
</feature>
<keyword evidence="4 6" id="KW-1133">Transmembrane helix</keyword>
<evidence type="ECO:0000256" key="6">
    <source>
        <dbReference type="SAM" id="Phobius"/>
    </source>
</evidence>
<dbReference type="AlphaFoldDB" id="A0A2R6NU77"/>
<name>A0A2R6NU77_9APHY</name>
<dbReference type="EMBL" id="MLYV02000837">
    <property type="protein sequence ID" value="PSR76715.1"/>
    <property type="molecule type" value="Genomic_DNA"/>
</dbReference>
<evidence type="ECO:0008006" key="9">
    <source>
        <dbReference type="Google" id="ProtNLM"/>
    </source>
</evidence>
<feature type="transmembrane region" description="Helical" evidence="6">
    <location>
        <begin position="52"/>
        <end position="71"/>
    </location>
</feature>
<keyword evidence="5 6" id="KW-0472">Membrane</keyword>
<dbReference type="Pfam" id="PF01036">
    <property type="entry name" value="Bac_rhodopsin"/>
    <property type="match status" value="1"/>
</dbReference>
<sequence length="283" mass="31155">MANHALDLNPPNAHLHISTHGSDWLWAAFAFILFSCLATVGLNFFRPRGTRLFHQIAIIVLATSSLAYFSMASDLGSTPIRTEFRADGETRQIWYVRYIQWFITFPLLVLSVLLATGLSLSDILTTLFMSIVVVICGLVGALVASTYKWGYYVFGCAALFYVWYVLLVQGTRTTFAADGAFRKGYLMSAGFLSFMLFTYPICWALAEGSNVITPTSEMIWYGILDCITGPVFVLFFLWQLRSVDYSSFGLHSGKYTDKGVNGRSVKAAEAGAATAPAVETGAV</sequence>
<feature type="transmembrane region" description="Helical" evidence="6">
    <location>
        <begin position="123"/>
        <end position="143"/>
    </location>
</feature>
<accession>A0A2R6NU77</accession>
<evidence type="ECO:0000313" key="7">
    <source>
        <dbReference type="EMBL" id="PSR76715.1"/>
    </source>
</evidence>
<feature type="transmembrane region" description="Helical" evidence="6">
    <location>
        <begin position="98"/>
        <end position="116"/>
    </location>
</feature>
<dbReference type="PRINTS" id="PR00251">
    <property type="entry name" value="BACTRLOPSIN"/>
</dbReference>
<protein>
    <recommendedName>
        <fullName evidence="9">Heat shock protein 30</fullName>
    </recommendedName>
</protein>
<evidence type="ECO:0000256" key="3">
    <source>
        <dbReference type="ARBA" id="ARBA00022692"/>
    </source>
</evidence>
<evidence type="ECO:0000256" key="4">
    <source>
        <dbReference type="ARBA" id="ARBA00022989"/>
    </source>
</evidence>
<evidence type="ECO:0000313" key="8">
    <source>
        <dbReference type="Proteomes" id="UP000186601"/>
    </source>
</evidence>
<dbReference type="GO" id="GO:0005886">
    <property type="term" value="C:plasma membrane"/>
    <property type="evidence" value="ECO:0007669"/>
    <property type="project" value="TreeGrafter"/>
</dbReference>
<dbReference type="InterPro" id="IPR043476">
    <property type="entry name" value="Yro2-like_7TM"/>
</dbReference>
<comment type="subcellular location">
    <subcellularLocation>
        <location evidence="1">Membrane</location>
        <topology evidence="1">Multi-pass membrane protein</topology>
    </subcellularLocation>
</comment>
<dbReference type="CDD" id="cd15239">
    <property type="entry name" value="7tm_YRO2_fungal-like"/>
    <property type="match status" value="1"/>
</dbReference>